<proteinExistence type="predicted"/>
<dbReference type="CDD" id="cd03801">
    <property type="entry name" value="GT4_PimA-like"/>
    <property type="match status" value="1"/>
</dbReference>
<evidence type="ECO:0000259" key="1">
    <source>
        <dbReference type="Pfam" id="PF13439"/>
    </source>
</evidence>
<evidence type="ECO:0000313" key="3">
    <source>
        <dbReference type="Proteomes" id="UP000502433"/>
    </source>
</evidence>
<feature type="domain" description="Glycosyltransferase subfamily 4-like N-terminal" evidence="1">
    <location>
        <begin position="17"/>
        <end position="170"/>
    </location>
</feature>
<dbReference type="Pfam" id="PF13439">
    <property type="entry name" value="Glyco_transf_4"/>
    <property type="match status" value="1"/>
</dbReference>
<reference evidence="2 3" key="1">
    <citation type="submission" date="2020-04" db="EMBL/GenBank/DDBJ databases">
        <title>Genome-Wide Identification of 5-Methylcytosine Sites in Bacterial Genomes By High-Throughput Sequencing of MspJI Restriction Fragments.</title>
        <authorList>
            <person name="Wu V."/>
        </authorList>
    </citation>
    <scope>NUCLEOTIDE SEQUENCE [LARGE SCALE GENOMIC DNA]</scope>
    <source>
        <strain evidence="2 3">CCAP 1403/13f</strain>
    </source>
</reference>
<organism evidence="2 3">
    <name type="scientific">Dolichospermum flos-aquae CCAP 1403/13F</name>
    <dbReference type="NCBI Taxonomy" id="315271"/>
    <lineage>
        <taxon>Bacteria</taxon>
        <taxon>Bacillati</taxon>
        <taxon>Cyanobacteriota</taxon>
        <taxon>Cyanophyceae</taxon>
        <taxon>Nostocales</taxon>
        <taxon>Aphanizomenonaceae</taxon>
        <taxon>Dolichospermum</taxon>
    </lineage>
</organism>
<reference evidence="2 3" key="2">
    <citation type="submission" date="2020-04" db="EMBL/GenBank/DDBJ databases">
        <authorList>
            <person name="Fomenkov A."/>
            <person name="Anton B.P."/>
            <person name="Roberts R.J."/>
        </authorList>
    </citation>
    <scope>NUCLEOTIDE SEQUENCE [LARGE SCALE GENOMIC DNA]</scope>
    <source>
        <strain evidence="2 3">CCAP 1403/13f</strain>
    </source>
</reference>
<dbReference type="PANTHER" id="PTHR45947">
    <property type="entry name" value="SULFOQUINOVOSYL TRANSFERASE SQD2"/>
    <property type="match status" value="1"/>
</dbReference>
<protein>
    <submittedName>
        <fullName evidence="2">Glycosyltransferase family 4 protein</fullName>
    </submittedName>
</protein>
<dbReference type="InterPro" id="IPR050194">
    <property type="entry name" value="Glycosyltransferase_grp1"/>
</dbReference>
<dbReference type="EMBL" id="CP051206">
    <property type="protein sequence ID" value="QJB44633.1"/>
    <property type="molecule type" value="Genomic_DNA"/>
</dbReference>
<keyword evidence="2" id="KW-0808">Transferase</keyword>
<evidence type="ECO:0000313" key="2">
    <source>
        <dbReference type="EMBL" id="QJB44633.1"/>
    </source>
</evidence>
<dbReference type="GO" id="GO:0016757">
    <property type="term" value="F:glycosyltransferase activity"/>
    <property type="evidence" value="ECO:0007669"/>
    <property type="project" value="TreeGrafter"/>
</dbReference>
<dbReference type="PANTHER" id="PTHR45947:SF3">
    <property type="entry name" value="SULFOQUINOVOSYL TRANSFERASE SQD2"/>
    <property type="match status" value="1"/>
</dbReference>
<dbReference type="SUPFAM" id="SSF53756">
    <property type="entry name" value="UDP-Glycosyltransferase/glycogen phosphorylase"/>
    <property type="match status" value="1"/>
</dbReference>
<accession>A0A6H2BZM5</accession>
<name>A0A6H2BZM5_DOLFA</name>
<dbReference type="Pfam" id="PF13692">
    <property type="entry name" value="Glyco_trans_1_4"/>
    <property type="match status" value="1"/>
</dbReference>
<dbReference type="AlphaFoldDB" id="A0A6H2BZM5"/>
<dbReference type="Gene3D" id="3.40.50.2000">
    <property type="entry name" value="Glycogen Phosphorylase B"/>
    <property type="match status" value="2"/>
</dbReference>
<sequence length="352" mass="39516">MKIALIALSVRGAMGHYIDALVTPLSKHVELHLFVPEHYTGKSGMATVHFFATGLNKSQALYRLINPYLALHVWKSIENVEPNVVHIFNGEGYPWSLLWAYWASKTKLPIVFTVHDPEPHPGNILELINSYLRRFTLTRATKIHIHSQRFLQAITQQGVLPERVSIIPIGSIADRFVCHRRGDIFQERAALFFGRLEAYKGLDILVEAGLFLKGELRVIIAGPGDIPNTILQTIQTNPEIFELHNRYLSEDEVANLFQRASVCVLPYRQATQSQLPLIAAAFGVPLVATSVGGFLEDVPLVNGLLVPPGNPKALAEGIQEGVGRTPYYPKEYEFEVLVEKFVHLYKCVCREF</sequence>
<dbReference type="KEGG" id="dfs:HGD76_11050"/>
<dbReference type="RefSeq" id="WP_168695810.1">
    <property type="nucleotide sequence ID" value="NZ_CP051206.1"/>
</dbReference>
<dbReference type="Proteomes" id="UP000502433">
    <property type="component" value="Chromosome"/>
</dbReference>
<gene>
    <name evidence="2" type="ORF">HGD76_11050</name>
</gene>
<dbReference type="InterPro" id="IPR028098">
    <property type="entry name" value="Glyco_trans_4-like_N"/>
</dbReference>